<dbReference type="InterPro" id="IPR016181">
    <property type="entry name" value="Acyl_CoA_acyltransferase"/>
</dbReference>
<keyword evidence="6" id="KW-0863">Zinc-finger</keyword>
<dbReference type="FunFam" id="3.30.60.60:FF:000001">
    <property type="entry name" value="Histone acetyltransferase"/>
    <property type="match status" value="1"/>
</dbReference>
<evidence type="ECO:0000256" key="3">
    <source>
        <dbReference type="ARBA" id="ARBA00013184"/>
    </source>
</evidence>
<dbReference type="SUPFAM" id="SSF54160">
    <property type="entry name" value="Chromo domain-like"/>
    <property type="match status" value="1"/>
</dbReference>
<dbReference type="Gene3D" id="3.40.630.30">
    <property type="match status" value="1"/>
</dbReference>
<evidence type="ECO:0000256" key="6">
    <source>
        <dbReference type="ARBA" id="ARBA00022771"/>
    </source>
</evidence>
<feature type="domain" description="MYST-type HAT" evidence="15">
    <location>
        <begin position="130"/>
        <end position="322"/>
    </location>
</feature>
<dbReference type="GO" id="GO:0008270">
    <property type="term" value="F:zinc ion binding"/>
    <property type="evidence" value="ECO:0007669"/>
    <property type="project" value="UniProtKB-KW"/>
</dbReference>
<evidence type="ECO:0000256" key="2">
    <source>
        <dbReference type="ARBA" id="ARBA00010107"/>
    </source>
</evidence>
<dbReference type="GO" id="GO:0006355">
    <property type="term" value="P:regulation of DNA-templated transcription"/>
    <property type="evidence" value="ECO:0007669"/>
    <property type="project" value="InterPro"/>
</dbReference>
<evidence type="ECO:0000256" key="5">
    <source>
        <dbReference type="ARBA" id="ARBA00022723"/>
    </source>
</evidence>
<comment type="subcellular location">
    <subcellularLocation>
        <location evidence="1">Nucleus</location>
    </subcellularLocation>
</comment>
<evidence type="ECO:0000256" key="12">
    <source>
        <dbReference type="ARBA" id="ARBA00023315"/>
    </source>
</evidence>
<comment type="similarity">
    <text evidence="2">Belongs to the MYST (SAS/MOZ) family.</text>
</comment>
<keyword evidence="4" id="KW-0808">Transferase</keyword>
<evidence type="ECO:0000256" key="7">
    <source>
        <dbReference type="ARBA" id="ARBA00022833"/>
    </source>
</evidence>
<keyword evidence="17" id="KW-1185">Reference proteome</keyword>
<dbReference type="InterPro" id="IPR040706">
    <property type="entry name" value="Zf-MYST"/>
</dbReference>
<evidence type="ECO:0000259" key="15">
    <source>
        <dbReference type="PROSITE" id="PS51726"/>
    </source>
</evidence>
<dbReference type="Pfam" id="PF01853">
    <property type="entry name" value="MOZ_SAS"/>
    <property type="match status" value="1"/>
</dbReference>
<dbReference type="AlphaFoldDB" id="A0AAV8WPX3"/>
<comment type="caution">
    <text evidence="16">The sequence shown here is derived from an EMBL/GenBank/DDBJ whole genome shotgun (WGS) entry which is preliminary data.</text>
</comment>
<dbReference type="SUPFAM" id="SSF55729">
    <property type="entry name" value="Acyl-CoA N-acyltransferases (Nat)"/>
    <property type="match status" value="1"/>
</dbReference>
<evidence type="ECO:0000256" key="11">
    <source>
        <dbReference type="ARBA" id="ARBA00023242"/>
    </source>
</evidence>
<feature type="active site" description="Proton donor/acceptor" evidence="13">
    <location>
        <position position="220"/>
    </location>
</feature>
<keyword evidence="9" id="KW-0805">Transcription regulation</keyword>
<organism evidence="16 17">
    <name type="scientific">Rhamnusium bicolor</name>
    <dbReference type="NCBI Taxonomy" id="1586634"/>
    <lineage>
        <taxon>Eukaryota</taxon>
        <taxon>Metazoa</taxon>
        <taxon>Ecdysozoa</taxon>
        <taxon>Arthropoda</taxon>
        <taxon>Hexapoda</taxon>
        <taxon>Insecta</taxon>
        <taxon>Pterygota</taxon>
        <taxon>Neoptera</taxon>
        <taxon>Endopterygota</taxon>
        <taxon>Coleoptera</taxon>
        <taxon>Polyphaga</taxon>
        <taxon>Cucujiformia</taxon>
        <taxon>Chrysomeloidea</taxon>
        <taxon>Cerambycidae</taxon>
        <taxon>Lepturinae</taxon>
        <taxon>Rhagiini</taxon>
        <taxon>Rhamnusium</taxon>
    </lineage>
</organism>
<evidence type="ECO:0000256" key="9">
    <source>
        <dbReference type="ARBA" id="ARBA00023015"/>
    </source>
</evidence>
<dbReference type="GO" id="GO:0140861">
    <property type="term" value="P:DNA repair-dependent chromatin remodeling"/>
    <property type="evidence" value="ECO:0007669"/>
    <property type="project" value="UniProtKB-ARBA"/>
</dbReference>
<dbReference type="EC" id="2.3.1.48" evidence="3"/>
<dbReference type="InterPro" id="IPR002717">
    <property type="entry name" value="HAT_MYST-type"/>
</dbReference>
<evidence type="ECO:0000313" key="17">
    <source>
        <dbReference type="Proteomes" id="UP001162156"/>
    </source>
</evidence>
<evidence type="ECO:0000256" key="1">
    <source>
        <dbReference type="ARBA" id="ARBA00004123"/>
    </source>
</evidence>
<sequence>MKVEMEDMDDSTICDSVSSLVEGCRLPVHMTGTNDWPLAEIISLKDVQGSKCYYVHYVDCGVVSRPSSPVNNSELLNGNAVLAAALQKRINRKRKGPSLENEDSLDGPAAPLAGPRQSGSMVSHHDDIVTRMKNIELIELGKHRIKPWYFAPYPQEMVNLECIYICEFCLKYRKSWKCLERHLVKCNLRHPPGNEIYRKDNISFFEIDGRKNKGKTGSPEKPPSDLGLLSYRSYWAQTILEILLSMKPVGDNEKPQITINEICELTSIKKEDVISTLQNLNLINYYKGQYIITLSKEIIQSHHKAMESRKIRIDPKCLHWTPKDWGKRAKW</sequence>
<dbReference type="PANTHER" id="PTHR10615">
    <property type="entry name" value="HISTONE ACETYLTRANSFERASE"/>
    <property type="match status" value="1"/>
</dbReference>
<feature type="region of interest" description="Disordered" evidence="14">
    <location>
        <begin position="93"/>
        <end position="122"/>
    </location>
</feature>
<dbReference type="FunFam" id="1.10.10.10:FF:000022">
    <property type="entry name" value="Histone acetyltransferase"/>
    <property type="match status" value="1"/>
</dbReference>
<keyword evidence="11" id="KW-0539">Nucleus</keyword>
<dbReference type="Gene3D" id="2.30.30.140">
    <property type="match status" value="1"/>
</dbReference>
<dbReference type="Gene3D" id="3.30.60.60">
    <property type="entry name" value="N-acetyl transferase-like"/>
    <property type="match status" value="1"/>
</dbReference>
<dbReference type="PROSITE" id="PS51726">
    <property type="entry name" value="MYST_HAT"/>
    <property type="match status" value="1"/>
</dbReference>
<evidence type="ECO:0000256" key="13">
    <source>
        <dbReference type="PIRSR" id="PIRSR602717-51"/>
    </source>
</evidence>
<dbReference type="Gene3D" id="1.10.10.10">
    <property type="entry name" value="Winged helix-like DNA-binding domain superfamily/Winged helix DNA-binding domain"/>
    <property type="match status" value="1"/>
</dbReference>
<dbReference type="InterPro" id="IPR025995">
    <property type="entry name" value="Tudor-knot"/>
</dbReference>
<dbReference type="Proteomes" id="UP001162156">
    <property type="component" value="Unassembled WGS sequence"/>
</dbReference>
<keyword evidence="5" id="KW-0479">Metal-binding</keyword>
<dbReference type="Pfam" id="PF17772">
    <property type="entry name" value="zf-MYST"/>
    <property type="match status" value="1"/>
</dbReference>
<keyword evidence="8" id="KW-0007">Acetylation</keyword>
<evidence type="ECO:0000256" key="10">
    <source>
        <dbReference type="ARBA" id="ARBA00023163"/>
    </source>
</evidence>
<reference evidence="16" key="1">
    <citation type="journal article" date="2023" name="Insect Mol. Biol.">
        <title>Genome sequencing provides insights into the evolution of gene families encoding plant cell wall-degrading enzymes in longhorned beetles.</title>
        <authorList>
            <person name="Shin N.R."/>
            <person name="Okamura Y."/>
            <person name="Kirsch R."/>
            <person name="Pauchet Y."/>
        </authorList>
    </citation>
    <scope>NUCLEOTIDE SEQUENCE</scope>
    <source>
        <strain evidence="16">RBIC_L_NR</strain>
    </source>
</reference>
<dbReference type="GO" id="GO:0046972">
    <property type="term" value="F:histone H4K16 acetyltransferase activity"/>
    <property type="evidence" value="ECO:0007669"/>
    <property type="project" value="TreeGrafter"/>
</dbReference>
<accession>A0AAV8WPX3</accession>
<dbReference type="GO" id="GO:0035267">
    <property type="term" value="C:NuA4 histone acetyltransferase complex"/>
    <property type="evidence" value="ECO:0007669"/>
    <property type="project" value="TreeGrafter"/>
</dbReference>
<dbReference type="InterPro" id="IPR050603">
    <property type="entry name" value="MYST_HAT"/>
</dbReference>
<keyword evidence="7" id="KW-0862">Zinc</keyword>
<evidence type="ECO:0000313" key="16">
    <source>
        <dbReference type="EMBL" id="KAJ8928559.1"/>
    </source>
</evidence>
<keyword evidence="12" id="KW-0012">Acyltransferase</keyword>
<dbReference type="InterPro" id="IPR016197">
    <property type="entry name" value="Chromo-like_dom_sf"/>
</dbReference>
<evidence type="ECO:0000256" key="4">
    <source>
        <dbReference type="ARBA" id="ARBA00022679"/>
    </source>
</evidence>
<dbReference type="EMBL" id="JANEYF010005336">
    <property type="protein sequence ID" value="KAJ8928559.1"/>
    <property type="molecule type" value="Genomic_DNA"/>
</dbReference>
<dbReference type="PANTHER" id="PTHR10615:SF219">
    <property type="entry name" value="HISTONE ACETYLTRANSFERASE KAT5"/>
    <property type="match status" value="1"/>
</dbReference>
<dbReference type="GO" id="GO:0005634">
    <property type="term" value="C:nucleus"/>
    <property type="evidence" value="ECO:0007669"/>
    <property type="project" value="UniProtKB-SubCell"/>
</dbReference>
<evidence type="ECO:0000256" key="14">
    <source>
        <dbReference type="SAM" id="MobiDB-lite"/>
    </source>
</evidence>
<evidence type="ECO:0000256" key="8">
    <source>
        <dbReference type="ARBA" id="ARBA00022990"/>
    </source>
</evidence>
<proteinExistence type="inferred from homology"/>
<name>A0AAV8WPX3_9CUCU</name>
<dbReference type="GO" id="GO:0005705">
    <property type="term" value="C:polytene chromosome interband"/>
    <property type="evidence" value="ECO:0007669"/>
    <property type="project" value="UniProtKB-ARBA"/>
</dbReference>
<protein>
    <recommendedName>
        <fullName evidence="3">histone acetyltransferase</fullName>
        <ecNumber evidence="3">2.3.1.48</ecNumber>
    </recommendedName>
</protein>
<gene>
    <name evidence="16" type="ORF">NQ314_018877</name>
</gene>
<dbReference type="InterPro" id="IPR036388">
    <property type="entry name" value="WH-like_DNA-bd_sf"/>
</dbReference>
<dbReference type="GO" id="GO:0000724">
    <property type="term" value="P:double-strand break repair via homologous recombination"/>
    <property type="evidence" value="ECO:0007669"/>
    <property type="project" value="TreeGrafter"/>
</dbReference>
<dbReference type="Pfam" id="PF11717">
    <property type="entry name" value="Tudor-knot"/>
    <property type="match status" value="1"/>
</dbReference>
<keyword evidence="10" id="KW-0804">Transcription</keyword>